<evidence type="ECO:0000313" key="5">
    <source>
        <dbReference type="Proteomes" id="UP001165653"/>
    </source>
</evidence>
<protein>
    <submittedName>
        <fullName evidence="4">RNA polymerase sigma factor SigJ</fullName>
    </submittedName>
</protein>
<dbReference type="InterPro" id="IPR052704">
    <property type="entry name" value="ECF_Sigma-70_Domain"/>
</dbReference>
<dbReference type="InterPro" id="IPR032710">
    <property type="entry name" value="NTF2-like_dom_sf"/>
</dbReference>
<keyword evidence="5" id="KW-1185">Reference proteome</keyword>
<sequence>MMMENSATIFEEQRSFLHSLAYRMLGSSADADDIVQEAWLRWAGVPLAEVDSPRSFLGKTVTRLCLDQLKSARVKRETYVGPWLPEPIAEEPGDASSDDVSYAMLHAMERLSPLERAAFLLHDVFGESFEEIGNFLSKDAAACRQLASRARKHLRAEAPRHQVDPGEGKRLAMAFLQAARGGDLAALKELLLPEAILYSDGGGIVRAALLPIYGNDRISRMYDSLTRRNLIPTEVREVRYNGLDGLIYILDGQITDLLLFEPQDGKIGRMYAHRNPEKLARIFGVGSV</sequence>
<comment type="subunit">
    <text evidence="1">Interacts transiently with the RNA polymerase catalytic core formed by RpoA, RpoB, RpoC and RpoZ (2 alpha, 1 beta, 1 beta' and 1 omega subunit) to form the RNA polymerase holoenzyme that can initiate transcription.</text>
</comment>
<reference evidence="4" key="1">
    <citation type="submission" date="2022-10" db="EMBL/GenBank/DDBJ databases">
        <title>Luteolibacter sp. GHJ8, whole genome shotgun sequencing project.</title>
        <authorList>
            <person name="Zhao G."/>
            <person name="Shen L."/>
        </authorList>
    </citation>
    <scope>NUCLEOTIDE SEQUENCE</scope>
    <source>
        <strain evidence="4">GHJ8</strain>
    </source>
</reference>
<evidence type="ECO:0000256" key="1">
    <source>
        <dbReference type="ARBA" id="ARBA00011344"/>
    </source>
</evidence>
<proteinExistence type="predicted"/>
<comment type="caution">
    <text evidence="4">The sequence shown here is derived from an EMBL/GenBank/DDBJ whole genome shotgun (WGS) entry which is preliminary data.</text>
</comment>
<evidence type="ECO:0000313" key="4">
    <source>
        <dbReference type="EMBL" id="MCW1912740.1"/>
    </source>
</evidence>
<dbReference type="PANTHER" id="PTHR30173">
    <property type="entry name" value="SIGMA 19 FACTOR"/>
    <property type="match status" value="1"/>
</dbReference>
<dbReference type="Gene3D" id="1.10.1740.10">
    <property type="match status" value="1"/>
</dbReference>
<dbReference type="Pfam" id="PF04542">
    <property type="entry name" value="Sigma70_r2"/>
    <property type="match status" value="1"/>
</dbReference>
<dbReference type="RefSeq" id="WP_264511453.1">
    <property type="nucleotide sequence ID" value="NZ_JAPDDR010000002.1"/>
</dbReference>
<dbReference type="SUPFAM" id="SSF54427">
    <property type="entry name" value="NTF2-like"/>
    <property type="match status" value="1"/>
</dbReference>
<dbReference type="InterPro" id="IPR007627">
    <property type="entry name" value="RNA_pol_sigma70_r2"/>
</dbReference>
<dbReference type="SUPFAM" id="SSF88659">
    <property type="entry name" value="Sigma3 and sigma4 domains of RNA polymerase sigma factors"/>
    <property type="match status" value="1"/>
</dbReference>
<dbReference type="InterPro" id="IPR013325">
    <property type="entry name" value="RNA_pol_sigma_r2"/>
</dbReference>
<dbReference type="EMBL" id="JAPDDR010000002">
    <property type="protein sequence ID" value="MCW1912740.1"/>
    <property type="molecule type" value="Genomic_DNA"/>
</dbReference>
<gene>
    <name evidence="4" type="primary">sigJ</name>
    <name evidence="4" type="ORF">OJ996_04090</name>
</gene>
<dbReference type="PANTHER" id="PTHR30173:SF43">
    <property type="entry name" value="ECF RNA POLYMERASE SIGMA FACTOR SIGI-RELATED"/>
    <property type="match status" value="1"/>
</dbReference>
<evidence type="ECO:0000259" key="3">
    <source>
        <dbReference type="Pfam" id="PF08281"/>
    </source>
</evidence>
<dbReference type="InterPro" id="IPR036388">
    <property type="entry name" value="WH-like_DNA-bd_sf"/>
</dbReference>
<dbReference type="InterPro" id="IPR013249">
    <property type="entry name" value="RNA_pol_sigma70_r4_t2"/>
</dbReference>
<feature type="domain" description="RNA polymerase sigma-70 region 2" evidence="2">
    <location>
        <begin position="10"/>
        <end position="73"/>
    </location>
</feature>
<organism evidence="4 5">
    <name type="scientific">Luteolibacter rhizosphaerae</name>
    <dbReference type="NCBI Taxonomy" id="2989719"/>
    <lineage>
        <taxon>Bacteria</taxon>
        <taxon>Pseudomonadati</taxon>
        <taxon>Verrucomicrobiota</taxon>
        <taxon>Verrucomicrobiia</taxon>
        <taxon>Verrucomicrobiales</taxon>
        <taxon>Verrucomicrobiaceae</taxon>
        <taxon>Luteolibacter</taxon>
    </lineage>
</organism>
<dbReference type="InterPro" id="IPR013324">
    <property type="entry name" value="RNA_pol_sigma_r3/r4-like"/>
</dbReference>
<feature type="domain" description="RNA polymerase sigma factor 70 region 4 type 2" evidence="3">
    <location>
        <begin position="103"/>
        <end position="154"/>
    </location>
</feature>
<dbReference type="Gene3D" id="1.10.10.10">
    <property type="entry name" value="Winged helix-like DNA-binding domain superfamily/Winged helix DNA-binding domain"/>
    <property type="match status" value="1"/>
</dbReference>
<accession>A0ABT3G0I8</accession>
<name>A0ABT3G0I8_9BACT</name>
<dbReference type="Pfam" id="PF08281">
    <property type="entry name" value="Sigma70_r4_2"/>
    <property type="match status" value="1"/>
</dbReference>
<dbReference type="NCBIfam" id="TIGR02937">
    <property type="entry name" value="sigma70-ECF"/>
    <property type="match status" value="1"/>
</dbReference>
<dbReference type="SUPFAM" id="SSF88946">
    <property type="entry name" value="Sigma2 domain of RNA polymerase sigma factors"/>
    <property type="match status" value="1"/>
</dbReference>
<dbReference type="InterPro" id="IPR014284">
    <property type="entry name" value="RNA_pol_sigma-70_dom"/>
</dbReference>
<evidence type="ECO:0000259" key="2">
    <source>
        <dbReference type="Pfam" id="PF04542"/>
    </source>
</evidence>
<dbReference type="NCBIfam" id="NF007214">
    <property type="entry name" value="PRK09636.1"/>
    <property type="match status" value="1"/>
</dbReference>
<dbReference type="Proteomes" id="UP001165653">
    <property type="component" value="Unassembled WGS sequence"/>
</dbReference>